<comment type="caution">
    <text evidence="6">The sequence shown here is derived from an EMBL/GenBank/DDBJ whole genome shotgun (WGS) entry which is preliminary data.</text>
</comment>
<dbReference type="PANTHER" id="PTHR10671:SF108">
    <property type="entry name" value="CLAUDIN FAMILY PROTEIN-RELATED"/>
    <property type="match status" value="1"/>
</dbReference>
<accession>A0AAV2I046</accession>
<evidence type="ECO:0000313" key="7">
    <source>
        <dbReference type="Proteomes" id="UP001497497"/>
    </source>
</evidence>
<sequence length="257" mass="28129">MDQGKLFNLMGTLLLVFATVLHIICIVTPHYCQKDQRDLTRMVPSKIDQKMEDNSSFRSQLHEDNFELPDVLSVYGLLTGEVNFGIWEICAYTLLTDNPLEICLKWGTEVSLEDITSTTKTLETEGWVVAVQTMAVIGVIAAMASIIIAILNIVIKSKGDRLRLIHIFIAVGCFTAGIFIIIGDLIMAANFKTILDSIIVPTVNLDPSLAKISEFSKDQFHLSWGFALNVVAAALAVLAGIAHLIGGRIAKIENGVV</sequence>
<keyword evidence="4 5" id="KW-0472">Membrane</keyword>
<feature type="transmembrane region" description="Helical" evidence="5">
    <location>
        <begin position="167"/>
        <end position="189"/>
    </location>
</feature>
<dbReference type="Proteomes" id="UP001497497">
    <property type="component" value="Unassembled WGS sequence"/>
</dbReference>
<dbReference type="PANTHER" id="PTHR10671">
    <property type="entry name" value="EPITHELIAL MEMBRANE PROTEIN-RELATED"/>
    <property type="match status" value="1"/>
</dbReference>
<organism evidence="6 7">
    <name type="scientific">Lymnaea stagnalis</name>
    <name type="common">Great pond snail</name>
    <name type="synonym">Helix stagnalis</name>
    <dbReference type="NCBI Taxonomy" id="6523"/>
    <lineage>
        <taxon>Eukaryota</taxon>
        <taxon>Metazoa</taxon>
        <taxon>Spiralia</taxon>
        <taxon>Lophotrochozoa</taxon>
        <taxon>Mollusca</taxon>
        <taxon>Gastropoda</taxon>
        <taxon>Heterobranchia</taxon>
        <taxon>Euthyneura</taxon>
        <taxon>Panpulmonata</taxon>
        <taxon>Hygrophila</taxon>
        <taxon>Lymnaeoidea</taxon>
        <taxon>Lymnaeidae</taxon>
        <taxon>Lymnaea</taxon>
    </lineage>
</organism>
<evidence type="ECO:0000256" key="1">
    <source>
        <dbReference type="ARBA" id="ARBA00004141"/>
    </source>
</evidence>
<evidence type="ECO:0000256" key="5">
    <source>
        <dbReference type="SAM" id="Phobius"/>
    </source>
</evidence>
<evidence type="ECO:0000256" key="2">
    <source>
        <dbReference type="ARBA" id="ARBA00022692"/>
    </source>
</evidence>
<comment type="subcellular location">
    <subcellularLocation>
        <location evidence="1">Membrane</location>
        <topology evidence="1">Multi-pass membrane protein</topology>
    </subcellularLocation>
</comment>
<keyword evidence="2 5" id="KW-0812">Transmembrane</keyword>
<dbReference type="InterPro" id="IPR050579">
    <property type="entry name" value="PMP-22/EMP/MP20-like"/>
</dbReference>
<keyword evidence="3 5" id="KW-1133">Transmembrane helix</keyword>
<keyword evidence="7" id="KW-1185">Reference proteome</keyword>
<feature type="transmembrane region" description="Helical" evidence="5">
    <location>
        <begin position="224"/>
        <end position="245"/>
    </location>
</feature>
<reference evidence="6 7" key="1">
    <citation type="submission" date="2024-04" db="EMBL/GenBank/DDBJ databases">
        <authorList>
            <consortium name="Genoscope - CEA"/>
            <person name="William W."/>
        </authorList>
    </citation>
    <scope>NUCLEOTIDE SEQUENCE [LARGE SCALE GENOMIC DNA]</scope>
</reference>
<dbReference type="Gene3D" id="1.20.140.150">
    <property type="match status" value="1"/>
</dbReference>
<dbReference type="EMBL" id="CAXITT010000330">
    <property type="protein sequence ID" value="CAL1539181.1"/>
    <property type="molecule type" value="Genomic_DNA"/>
</dbReference>
<gene>
    <name evidence="6" type="ORF">GSLYS_00013002001</name>
</gene>
<dbReference type="GO" id="GO:0005886">
    <property type="term" value="C:plasma membrane"/>
    <property type="evidence" value="ECO:0007669"/>
    <property type="project" value="TreeGrafter"/>
</dbReference>
<dbReference type="AlphaFoldDB" id="A0AAV2I046"/>
<evidence type="ECO:0000256" key="4">
    <source>
        <dbReference type="ARBA" id="ARBA00023136"/>
    </source>
</evidence>
<name>A0AAV2I046_LYMST</name>
<protein>
    <submittedName>
        <fullName evidence="6">Uncharacterized protein</fullName>
    </submittedName>
</protein>
<proteinExistence type="predicted"/>
<feature type="transmembrane region" description="Helical" evidence="5">
    <location>
        <begin position="12"/>
        <end position="31"/>
    </location>
</feature>
<evidence type="ECO:0000313" key="6">
    <source>
        <dbReference type="EMBL" id="CAL1539181.1"/>
    </source>
</evidence>
<evidence type="ECO:0000256" key="3">
    <source>
        <dbReference type="ARBA" id="ARBA00022989"/>
    </source>
</evidence>
<feature type="transmembrane region" description="Helical" evidence="5">
    <location>
        <begin position="127"/>
        <end position="155"/>
    </location>
</feature>